<proteinExistence type="predicted"/>
<evidence type="ECO:0000313" key="1">
    <source>
        <dbReference type="Proteomes" id="UP000694843"/>
    </source>
</evidence>
<reference evidence="2" key="1">
    <citation type="submission" date="2025-08" db="UniProtKB">
        <authorList>
            <consortium name="RefSeq"/>
        </authorList>
    </citation>
    <scope>IDENTIFICATION</scope>
    <source>
        <tissue evidence="2">Whole organism</tissue>
    </source>
</reference>
<dbReference type="Proteomes" id="UP000694843">
    <property type="component" value="Unplaced"/>
</dbReference>
<name>A0A979FQG7_HYAAZ</name>
<accession>A0A979FQG7</accession>
<evidence type="ECO:0000313" key="2">
    <source>
        <dbReference type="RefSeq" id="XP_047738927.1"/>
    </source>
</evidence>
<gene>
    <name evidence="2" type="primary">LOC125178665</name>
</gene>
<sequence length="142" mass="15277">MKSVRAAIGRLIGRYERLSSDDSDVSDQETPEPETEDVWHVNTAGDVAEVARKLLHQRPRAIYARLPVSELRAAGASWSDLARLHVGQLQLVTRVAGPPSREPCDDMLQCLHGSGRGHLAAGSRLGFASTEPATAVSGGARR</sequence>
<dbReference type="AlphaFoldDB" id="A0A979FQG7"/>
<keyword evidence="1" id="KW-1185">Reference proteome</keyword>
<dbReference type="GeneID" id="125178665"/>
<protein>
    <submittedName>
        <fullName evidence="2">Uncharacterized protein LOC125178665</fullName>
    </submittedName>
</protein>
<organism evidence="1 2">
    <name type="scientific">Hyalella azteca</name>
    <name type="common">Amphipod</name>
    <dbReference type="NCBI Taxonomy" id="294128"/>
    <lineage>
        <taxon>Eukaryota</taxon>
        <taxon>Metazoa</taxon>
        <taxon>Ecdysozoa</taxon>
        <taxon>Arthropoda</taxon>
        <taxon>Crustacea</taxon>
        <taxon>Multicrustacea</taxon>
        <taxon>Malacostraca</taxon>
        <taxon>Eumalacostraca</taxon>
        <taxon>Peracarida</taxon>
        <taxon>Amphipoda</taxon>
        <taxon>Senticaudata</taxon>
        <taxon>Talitrida</taxon>
        <taxon>Talitroidea</taxon>
        <taxon>Hyalellidae</taxon>
        <taxon>Hyalella</taxon>
    </lineage>
</organism>
<dbReference type="RefSeq" id="XP_047738927.1">
    <property type="nucleotide sequence ID" value="XM_047882971.1"/>
</dbReference>
<dbReference type="KEGG" id="hazt:125178665"/>